<reference evidence="2" key="1">
    <citation type="submission" date="2018-11" db="EMBL/GenBank/DDBJ databases">
        <authorList>
            <consortium name="Pathogen Informatics"/>
        </authorList>
    </citation>
    <scope>NUCLEOTIDE SEQUENCE</scope>
</reference>
<accession>A0A3S5AYN6</accession>
<dbReference type="AlphaFoldDB" id="A0A3S5AYN6"/>
<proteinExistence type="predicted"/>
<dbReference type="EMBL" id="CAAALY010096565">
    <property type="protein sequence ID" value="VEL28642.1"/>
    <property type="molecule type" value="Genomic_DNA"/>
</dbReference>
<keyword evidence="1" id="KW-1133">Transmembrane helix</keyword>
<keyword evidence="3" id="KW-1185">Reference proteome</keyword>
<protein>
    <submittedName>
        <fullName evidence="2">Uncharacterized protein</fullName>
    </submittedName>
</protein>
<evidence type="ECO:0000313" key="3">
    <source>
        <dbReference type="Proteomes" id="UP000784294"/>
    </source>
</evidence>
<sequence length="211" mass="23269">MPTIPTFPPPSTTISAATVSLPVQAPFAPPWPGYRYSPLTAVSATSSTSAAYTALSASTEIPNIRPLPIHPLNTFPHHHSPMLHFSQPPPYPLRPIINLAPHHLRNAPDTAQSLSTSATDEKFVTTTNTAFPLEGYSSLPHQRPSTISGSTDLNQQSGLLSLGHQGNLAWIFGKHALLTYRFTCWLVLYNRFAMTLFIFTTYFYYIVLLAY</sequence>
<organism evidence="2 3">
    <name type="scientific">Protopolystoma xenopodis</name>
    <dbReference type="NCBI Taxonomy" id="117903"/>
    <lineage>
        <taxon>Eukaryota</taxon>
        <taxon>Metazoa</taxon>
        <taxon>Spiralia</taxon>
        <taxon>Lophotrochozoa</taxon>
        <taxon>Platyhelminthes</taxon>
        <taxon>Monogenea</taxon>
        <taxon>Polyopisthocotylea</taxon>
        <taxon>Polystomatidea</taxon>
        <taxon>Polystomatidae</taxon>
        <taxon>Protopolystoma</taxon>
    </lineage>
</organism>
<comment type="caution">
    <text evidence="2">The sequence shown here is derived from an EMBL/GenBank/DDBJ whole genome shotgun (WGS) entry which is preliminary data.</text>
</comment>
<dbReference type="Proteomes" id="UP000784294">
    <property type="component" value="Unassembled WGS sequence"/>
</dbReference>
<evidence type="ECO:0000256" key="1">
    <source>
        <dbReference type="SAM" id="Phobius"/>
    </source>
</evidence>
<feature type="transmembrane region" description="Helical" evidence="1">
    <location>
        <begin position="188"/>
        <end position="210"/>
    </location>
</feature>
<gene>
    <name evidence="2" type="ORF">PXEA_LOCUS22082</name>
</gene>
<keyword evidence="1" id="KW-0812">Transmembrane</keyword>
<evidence type="ECO:0000313" key="2">
    <source>
        <dbReference type="EMBL" id="VEL28642.1"/>
    </source>
</evidence>
<keyword evidence="1" id="KW-0472">Membrane</keyword>
<name>A0A3S5AYN6_9PLAT</name>